<dbReference type="PROSITE" id="PS50268">
    <property type="entry name" value="CADHERIN_2"/>
    <property type="match status" value="4"/>
</dbReference>
<dbReference type="Pfam" id="PF00028">
    <property type="entry name" value="Cadherin"/>
    <property type="match status" value="2"/>
</dbReference>
<dbReference type="SMART" id="SM00112">
    <property type="entry name" value="CA"/>
    <property type="match status" value="3"/>
</dbReference>
<evidence type="ECO:0000256" key="16">
    <source>
        <dbReference type="RuleBase" id="RU003318"/>
    </source>
</evidence>
<dbReference type="InterPro" id="IPR002126">
    <property type="entry name" value="Cadherin-like_dom"/>
</dbReference>
<sequence length="1015" mass="108994">MARRISPAVTFLFCVGLSIVFEVEAKFQHSVALRRQKREWVIPPQILEENVDYTKREYIAKIRSDKEDVSLKNVKYSLKGVGADQEPFNLFVVNPENGYVRVTGILDRESIAQYNLSGVATFTDGTIAENDIGLRIKVKDQNDNAPVFSQMSPGAVDELSPSGTAVMKINCFDADEVGNPNSQIKYEIIEQQPAGERMFTVDSEGTVVVMNSNLDRETIDQYVLVVRASDLNGAAGGNSATGTVTIKINDVNDNVPTLEGPFEASIEENTEKIEVMRLRASDLDLKDTDNWLTKCYIASGNEAGYFSIRTDEKTNEEVIMLEKAVDYENIKDLNLAIGVMNVAPFHPSIYNVKINVKNQPEGPRFTPLTKAIVISEGKTFSSTEVIARYPATDTDTGKEATNVKYVKGKDPDNWLTIDETTGNIKMNKAPDRESKLAFKDGNRHHCPPETTAIFRTHEKLWPGEYELTVDVKDQQGLSCPEPQKIQVDVCTCTDQGACARTSGGVTGALKRGSKFGPAGIGLLFLGLLSLLLIPLLLLLCQCGAAGMAGAFKDVPFDTKEHLISYHTEGQGEDRDVPVPVLVGGDVIDGFSRDVGGMRIDRAGGIGVGGLIDSSSMRGARGYNDMGMSYVDSIRRSDTFRSREMAGDFDGMAVSEMFLGEYYSQKSRAMEDGFAKNEPMVYDYEGKGSPVGSVGCCSILEDNNDLEFLNDLGPKFTTLADICGGRKPEVPAPAPAPTPTLAPLPPPPKPIVNRTNMVSSSTNVINSGNIVTSRAVTSNPVNIASNTATTSNTRVENLVVTDSRPTVIANVQPAPTLLMQPQPMYYMVEPQPSTVLLAERPAMGQNMYVLNSGPVAEGVVVQGANLATNTLTRGERMVLVDRGAPAQAGLLHTSNLSGSQVLLVDGGATSGQVLQGTLQRGIAGSQGLMVVEGQGGQVIQGSLKTGVSTGGSQNVLYMESKGPSGVGQGGLQKGMTSTAASFGSVGLGGGSLQINQSPSSHKIIHERKVVTTQNIK</sequence>
<comment type="subcellular location">
    <subcellularLocation>
        <location evidence="2">Cell junction</location>
        <location evidence="2">Desmosome</location>
    </subcellularLocation>
    <subcellularLocation>
        <location evidence="1 16">Cell membrane</location>
        <topology evidence="1 16">Single-pass type I membrane protein</topology>
    </subcellularLocation>
</comment>
<comment type="function">
    <text evidence="17">Cadherins are calcium-dependent cell adhesion proteins.</text>
</comment>
<dbReference type="FunFam" id="2.60.40.60:FF:000068">
    <property type="entry name" value="Desmoglein 1"/>
    <property type="match status" value="1"/>
</dbReference>
<dbReference type="InterPro" id="IPR020894">
    <property type="entry name" value="Cadherin_CS"/>
</dbReference>
<evidence type="ECO:0000256" key="3">
    <source>
        <dbReference type="ARBA" id="ARBA00022475"/>
    </source>
</evidence>
<dbReference type="FunFam" id="4.10.900.10:FF:000003">
    <property type="entry name" value="Desmoglein 1"/>
    <property type="match status" value="1"/>
</dbReference>
<keyword evidence="3" id="KW-1003">Cell membrane</keyword>
<keyword evidence="11" id="KW-0965">Cell junction</keyword>
<feature type="signal peptide" evidence="19">
    <location>
        <begin position="1"/>
        <end position="25"/>
    </location>
</feature>
<comment type="caution">
    <text evidence="21">The sequence shown here is derived from an EMBL/GenBank/DDBJ whole genome shotgun (WGS) entry which is preliminary data.</text>
</comment>
<dbReference type="PROSITE" id="PS00232">
    <property type="entry name" value="CADHERIN_1"/>
    <property type="match status" value="1"/>
</dbReference>
<feature type="chain" id="PRO_5019810546" evidence="19">
    <location>
        <begin position="26"/>
        <end position="1015"/>
    </location>
</feature>
<evidence type="ECO:0000256" key="11">
    <source>
        <dbReference type="ARBA" id="ARBA00022949"/>
    </source>
</evidence>
<keyword evidence="8" id="KW-0677">Repeat</keyword>
<dbReference type="PANTHER" id="PTHR24025:SF29">
    <property type="entry name" value="DESMOGLEIN-2-LIKE-RELATED"/>
    <property type="match status" value="1"/>
</dbReference>
<evidence type="ECO:0000256" key="10">
    <source>
        <dbReference type="ARBA" id="ARBA00022889"/>
    </source>
</evidence>
<reference evidence="21 22" key="1">
    <citation type="submission" date="2018-03" db="EMBL/GenBank/DDBJ databases">
        <title>Draft genome sequence of Rohu Carp (Labeo rohita).</title>
        <authorList>
            <person name="Das P."/>
            <person name="Kushwaha B."/>
            <person name="Joshi C.G."/>
            <person name="Kumar D."/>
            <person name="Nagpure N.S."/>
            <person name="Sahoo L."/>
            <person name="Das S.P."/>
            <person name="Bit A."/>
            <person name="Patnaik S."/>
            <person name="Meher P.K."/>
            <person name="Jayasankar P."/>
            <person name="Koringa P.G."/>
            <person name="Patel N.V."/>
            <person name="Hinsu A.T."/>
            <person name="Kumar R."/>
            <person name="Pandey M."/>
            <person name="Agarwal S."/>
            <person name="Srivastava S."/>
            <person name="Singh M."/>
            <person name="Iquebal M.A."/>
            <person name="Jaiswal S."/>
            <person name="Angadi U.B."/>
            <person name="Kumar N."/>
            <person name="Raza M."/>
            <person name="Shah T.M."/>
            <person name="Rai A."/>
            <person name="Jena J.K."/>
        </authorList>
    </citation>
    <scope>NUCLEOTIDE SEQUENCE [LARGE SCALE GENOMIC DNA]</scope>
    <source>
        <strain evidence="21">DASCIFA01</strain>
        <tissue evidence="21">Testis</tissue>
    </source>
</reference>
<dbReference type="Pfam" id="PF01049">
    <property type="entry name" value="CADH_Y-type_LIR"/>
    <property type="match status" value="1"/>
</dbReference>
<evidence type="ECO:0000313" key="21">
    <source>
        <dbReference type="EMBL" id="RXN15368.1"/>
    </source>
</evidence>
<evidence type="ECO:0000256" key="7">
    <source>
        <dbReference type="ARBA" id="ARBA00022729"/>
    </source>
</evidence>
<name>A0A498M3D0_LABRO</name>
<dbReference type="GO" id="GO:0005509">
    <property type="term" value="F:calcium ion binding"/>
    <property type="evidence" value="ECO:0007669"/>
    <property type="project" value="UniProtKB-UniRule"/>
</dbReference>
<dbReference type="GO" id="GO:0045216">
    <property type="term" value="P:cell-cell junction organization"/>
    <property type="evidence" value="ECO:0007669"/>
    <property type="project" value="UniProtKB-ARBA"/>
</dbReference>
<dbReference type="SUPFAM" id="SSF49313">
    <property type="entry name" value="Cadherin-like"/>
    <property type="match status" value="4"/>
</dbReference>
<evidence type="ECO:0000256" key="2">
    <source>
        <dbReference type="ARBA" id="ARBA00004568"/>
    </source>
</evidence>
<feature type="domain" description="Cadherin" evidence="20">
    <location>
        <begin position="148"/>
        <end position="258"/>
    </location>
</feature>
<dbReference type="FunFam" id="2.60.40.60:FF:000083">
    <property type="entry name" value="Desmoglein 1"/>
    <property type="match status" value="1"/>
</dbReference>
<keyword evidence="22" id="KW-1185">Reference proteome</keyword>
<dbReference type="InterPro" id="IPR027397">
    <property type="entry name" value="Catenin-bd_sf"/>
</dbReference>
<keyword evidence="9 15" id="KW-0106">Calcium</keyword>
<dbReference type="FunFam" id="2.60.40.60:FF:000011">
    <property type="entry name" value="Cadherin 1"/>
    <property type="match status" value="1"/>
</dbReference>
<feature type="domain" description="Cadherin" evidence="20">
    <location>
        <begin position="366"/>
        <end position="515"/>
    </location>
</feature>
<keyword evidence="14" id="KW-0325">Glycoprotein</keyword>
<evidence type="ECO:0000256" key="9">
    <source>
        <dbReference type="ARBA" id="ARBA00022837"/>
    </source>
</evidence>
<dbReference type="GO" id="GO:0007156">
    <property type="term" value="P:homophilic cell adhesion via plasma membrane adhesion molecules"/>
    <property type="evidence" value="ECO:0007669"/>
    <property type="project" value="InterPro"/>
</dbReference>
<dbReference type="InterPro" id="IPR015919">
    <property type="entry name" value="Cadherin-like_sf"/>
</dbReference>
<evidence type="ECO:0000256" key="8">
    <source>
        <dbReference type="ARBA" id="ARBA00022737"/>
    </source>
</evidence>
<dbReference type="InterPro" id="IPR050971">
    <property type="entry name" value="Cadherin-domain_protein"/>
</dbReference>
<dbReference type="CDD" id="cd11304">
    <property type="entry name" value="Cadherin_repeat"/>
    <property type="match status" value="3"/>
</dbReference>
<proteinExistence type="evidence at protein level"/>
<evidence type="ECO:0000256" key="14">
    <source>
        <dbReference type="ARBA" id="ARBA00023180"/>
    </source>
</evidence>
<evidence type="ECO:0000256" key="12">
    <source>
        <dbReference type="ARBA" id="ARBA00022989"/>
    </source>
</evidence>
<dbReference type="Gene3D" id="4.10.900.10">
    <property type="entry name" value="TCF3-CBD (Catenin binding domain)"/>
    <property type="match status" value="1"/>
</dbReference>
<evidence type="ECO:0000256" key="19">
    <source>
        <dbReference type="SAM" id="SignalP"/>
    </source>
</evidence>
<feature type="domain" description="Cadherin" evidence="20">
    <location>
        <begin position="258"/>
        <end position="365"/>
    </location>
</feature>
<dbReference type="GO" id="GO:0005886">
    <property type="term" value="C:plasma membrane"/>
    <property type="evidence" value="ECO:0007669"/>
    <property type="project" value="UniProtKB-SubCell"/>
</dbReference>
<dbReference type="GO" id="GO:0030057">
    <property type="term" value="C:desmosome"/>
    <property type="evidence" value="ECO:0007669"/>
    <property type="project" value="UniProtKB-SubCell"/>
</dbReference>
<organism evidence="21 22">
    <name type="scientific">Labeo rohita</name>
    <name type="common">Indian major carp</name>
    <name type="synonym">Cyprinus rohita</name>
    <dbReference type="NCBI Taxonomy" id="84645"/>
    <lineage>
        <taxon>Eukaryota</taxon>
        <taxon>Metazoa</taxon>
        <taxon>Chordata</taxon>
        <taxon>Craniata</taxon>
        <taxon>Vertebrata</taxon>
        <taxon>Euteleostomi</taxon>
        <taxon>Actinopterygii</taxon>
        <taxon>Neopterygii</taxon>
        <taxon>Teleostei</taxon>
        <taxon>Ostariophysi</taxon>
        <taxon>Cypriniformes</taxon>
        <taxon>Cyprinidae</taxon>
        <taxon>Labeoninae</taxon>
        <taxon>Labeonini</taxon>
        <taxon>Labeo</taxon>
    </lineage>
</organism>
<keyword evidence="13 18" id="KW-0472">Membrane</keyword>
<keyword evidence="10 16" id="KW-0130">Cell adhesion</keyword>
<keyword evidence="4" id="KW-0165">Cleavage on pair of basic residues</keyword>
<dbReference type="Gene3D" id="2.60.40.60">
    <property type="entry name" value="Cadherins"/>
    <property type="match status" value="4"/>
</dbReference>
<keyword evidence="5 16" id="KW-0812">Transmembrane</keyword>
<evidence type="ECO:0000313" key="22">
    <source>
        <dbReference type="Proteomes" id="UP000290572"/>
    </source>
</evidence>
<dbReference type="EMBL" id="QBIY01012855">
    <property type="protein sequence ID" value="RXN15368.1"/>
    <property type="molecule type" value="Genomic_DNA"/>
</dbReference>
<keyword evidence="23" id="KW-1267">Proteomics identification</keyword>
<gene>
    <name evidence="21" type="ORF">ROHU_037114</name>
</gene>
<evidence type="ECO:0000256" key="13">
    <source>
        <dbReference type="ARBA" id="ARBA00023136"/>
    </source>
</evidence>
<dbReference type="InterPro" id="IPR000233">
    <property type="entry name" value="Cadherin_Y-type_LIR"/>
</dbReference>
<keyword evidence="7 19" id="KW-0732">Signal</keyword>
<evidence type="ECO:0000259" key="20">
    <source>
        <dbReference type="PROSITE" id="PS50268"/>
    </source>
</evidence>
<dbReference type="PANTHER" id="PTHR24025">
    <property type="entry name" value="DESMOGLEIN FAMILY MEMBER"/>
    <property type="match status" value="1"/>
</dbReference>
<dbReference type="Proteomes" id="UP000290572">
    <property type="component" value="Unassembled WGS sequence"/>
</dbReference>
<evidence type="ECO:0000256" key="4">
    <source>
        <dbReference type="ARBA" id="ARBA00022685"/>
    </source>
</evidence>
<evidence type="ECO:0007829" key="23">
    <source>
        <dbReference type="PeptideAtlas" id="A0A498M3D0"/>
    </source>
</evidence>
<evidence type="ECO:0000256" key="5">
    <source>
        <dbReference type="ARBA" id="ARBA00022692"/>
    </source>
</evidence>
<dbReference type="GO" id="GO:0002009">
    <property type="term" value="P:morphogenesis of an epithelium"/>
    <property type="evidence" value="ECO:0007669"/>
    <property type="project" value="UniProtKB-ARBA"/>
</dbReference>
<dbReference type="PRINTS" id="PR00205">
    <property type="entry name" value="CADHERIN"/>
</dbReference>
<evidence type="ECO:0000256" key="1">
    <source>
        <dbReference type="ARBA" id="ARBA00004251"/>
    </source>
</evidence>
<feature type="domain" description="Cadherin" evidence="20">
    <location>
        <begin position="64"/>
        <end position="148"/>
    </location>
</feature>
<evidence type="ECO:0000256" key="6">
    <source>
        <dbReference type="ARBA" id="ARBA00022723"/>
    </source>
</evidence>
<evidence type="ECO:0000256" key="18">
    <source>
        <dbReference type="SAM" id="Phobius"/>
    </source>
</evidence>
<evidence type="ECO:0000256" key="17">
    <source>
        <dbReference type="RuleBase" id="RU004357"/>
    </source>
</evidence>
<keyword evidence="6" id="KW-0479">Metal-binding</keyword>
<dbReference type="AlphaFoldDB" id="A0A498M3D0"/>
<protein>
    <submittedName>
        <fullName evidence="21">Desmoglein-2-like protein</fullName>
    </submittedName>
</protein>
<dbReference type="STRING" id="84645.A0A498M3D0"/>
<feature type="transmembrane region" description="Helical" evidence="18">
    <location>
        <begin position="518"/>
        <end position="539"/>
    </location>
</feature>
<keyword evidence="12 18" id="KW-1133">Transmembrane helix</keyword>
<evidence type="ECO:0000256" key="15">
    <source>
        <dbReference type="PROSITE-ProRule" id="PRU00043"/>
    </source>
</evidence>
<accession>A0A498M3D0</accession>